<dbReference type="PANTHER" id="PTHR30487:SF0">
    <property type="entry name" value="PREPILIN LEADER PEPTIDASE_N-METHYLTRANSFERASE-RELATED"/>
    <property type="match status" value="1"/>
</dbReference>
<dbReference type="EMBL" id="JBHSKJ010000022">
    <property type="protein sequence ID" value="MFC5148927.1"/>
    <property type="molecule type" value="Genomic_DNA"/>
</dbReference>
<dbReference type="InterPro" id="IPR050882">
    <property type="entry name" value="Prepilin_peptidase/N-MTase"/>
</dbReference>
<evidence type="ECO:0000256" key="2">
    <source>
        <dbReference type="RuleBase" id="RU003793"/>
    </source>
</evidence>
<keyword evidence="3" id="KW-0472">Membrane</keyword>
<keyword evidence="6" id="KW-1185">Reference proteome</keyword>
<keyword evidence="3" id="KW-0812">Transmembrane</keyword>
<name>A0ABW0A665_9ACTN</name>
<dbReference type="Gene3D" id="1.20.120.1220">
    <property type="match status" value="1"/>
</dbReference>
<organism evidence="5 6">
    <name type="scientific">Streptomyces aureoversilis</name>
    <dbReference type="NCBI Taxonomy" id="67277"/>
    <lineage>
        <taxon>Bacteria</taxon>
        <taxon>Bacillati</taxon>
        <taxon>Actinomycetota</taxon>
        <taxon>Actinomycetes</taxon>
        <taxon>Kitasatosporales</taxon>
        <taxon>Streptomycetaceae</taxon>
        <taxon>Streptomyces</taxon>
    </lineage>
</organism>
<feature type="transmembrane region" description="Helical" evidence="3">
    <location>
        <begin position="120"/>
        <end position="138"/>
    </location>
</feature>
<evidence type="ECO:0000313" key="5">
    <source>
        <dbReference type="EMBL" id="MFC5148927.1"/>
    </source>
</evidence>
<keyword evidence="3" id="KW-1133">Transmembrane helix</keyword>
<dbReference type="Proteomes" id="UP001596222">
    <property type="component" value="Unassembled WGS sequence"/>
</dbReference>
<dbReference type="PANTHER" id="PTHR30487">
    <property type="entry name" value="TYPE 4 PREPILIN-LIKE PROTEINS LEADER PEPTIDE-PROCESSING ENZYME"/>
    <property type="match status" value="1"/>
</dbReference>
<evidence type="ECO:0000256" key="1">
    <source>
        <dbReference type="ARBA" id="ARBA00005801"/>
    </source>
</evidence>
<dbReference type="GO" id="GO:0016787">
    <property type="term" value="F:hydrolase activity"/>
    <property type="evidence" value="ECO:0007669"/>
    <property type="project" value="UniProtKB-KW"/>
</dbReference>
<evidence type="ECO:0000313" key="6">
    <source>
        <dbReference type="Proteomes" id="UP001596222"/>
    </source>
</evidence>
<dbReference type="InterPro" id="IPR000045">
    <property type="entry name" value="Prepilin_IV_endopep_pep"/>
</dbReference>
<proteinExistence type="inferred from homology"/>
<evidence type="ECO:0000259" key="4">
    <source>
        <dbReference type="Pfam" id="PF01478"/>
    </source>
</evidence>
<accession>A0ABW0A665</accession>
<comment type="caution">
    <text evidence="5">The sequence shown here is derived from an EMBL/GenBank/DDBJ whole genome shotgun (WGS) entry which is preliminary data.</text>
</comment>
<sequence length="237" mass="23570">MLGTVAVAFVAGLLSGAAARPLVFTRAVPAGEAPREHCPGCNAALFSSKRRGRLLLGRCGTCRRAFPPARGVPELLSGAAFASIAATGAGGFTAAAHYWLAACGVALVLIDVAVKRLPDVLTLPASAGTLLLLAGAWFTGEPGSLGRALAAAAALGAGYLVLAFAGMGMGDVKLAPAAGALLGWHSWSAVITGTFTGFLLGAVAAVALVVTGRAHRKQQVAFGPFLLAGALSVSLLA</sequence>
<dbReference type="Pfam" id="PF01478">
    <property type="entry name" value="Peptidase_A24"/>
    <property type="match status" value="1"/>
</dbReference>
<feature type="transmembrane region" description="Helical" evidence="3">
    <location>
        <begin position="98"/>
        <end position="114"/>
    </location>
</feature>
<feature type="domain" description="Prepilin type IV endopeptidase peptidase" evidence="4">
    <location>
        <begin position="100"/>
        <end position="205"/>
    </location>
</feature>
<keyword evidence="5" id="KW-0378">Hydrolase</keyword>
<dbReference type="InterPro" id="IPR014032">
    <property type="entry name" value="Peptidase_A24A_bac"/>
</dbReference>
<gene>
    <name evidence="5" type="ORF">ACFPP6_30110</name>
</gene>
<comment type="similarity">
    <text evidence="1 2">Belongs to the peptidase A24 family.</text>
</comment>
<feature type="transmembrane region" description="Helical" evidence="3">
    <location>
        <begin position="187"/>
        <end position="208"/>
    </location>
</feature>
<protein>
    <submittedName>
        <fullName evidence="5">Prepilin peptidase</fullName>
        <ecNumber evidence="5">3.4.23.-</ecNumber>
    </submittedName>
</protein>
<dbReference type="PRINTS" id="PR00864">
    <property type="entry name" value="PREPILNPTASE"/>
</dbReference>
<evidence type="ECO:0000256" key="3">
    <source>
        <dbReference type="SAM" id="Phobius"/>
    </source>
</evidence>
<reference evidence="6" key="1">
    <citation type="journal article" date="2019" name="Int. J. Syst. Evol. Microbiol.">
        <title>The Global Catalogue of Microorganisms (GCM) 10K type strain sequencing project: providing services to taxonomists for standard genome sequencing and annotation.</title>
        <authorList>
            <consortium name="The Broad Institute Genomics Platform"/>
            <consortium name="The Broad Institute Genome Sequencing Center for Infectious Disease"/>
            <person name="Wu L."/>
            <person name="Ma J."/>
        </authorList>
    </citation>
    <scope>NUCLEOTIDE SEQUENCE [LARGE SCALE GENOMIC DNA]</scope>
    <source>
        <strain evidence="6">CGMCC 4.1641</strain>
    </source>
</reference>
<dbReference type="RefSeq" id="WP_382049085.1">
    <property type="nucleotide sequence ID" value="NZ_JBHSKJ010000022.1"/>
</dbReference>
<feature type="transmembrane region" description="Helical" evidence="3">
    <location>
        <begin position="145"/>
        <end position="167"/>
    </location>
</feature>
<dbReference type="EC" id="3.4.23.-" evidence="5"/>